<dbReference type="RefSeq" id="WP_166400198.1">
    <property type="nucleotide sequence ID" value="NZ_JAANAS010000048.1"/>
</dbReference>
<dbReference type="GO" id="GO:0030272">
    <property type="term" value="F:5-formyltetrahydrofolate cyclo-ligase activity"/>
    <property type="evidence" value="ECO:0007669"/>
    <property type="project" value="UniProtKB-EC"/>
</dbReference>
<evidence type="ECO:0000313" key="6">
    <source>
        <dbReference type="EMBL" id="NGZ89940.1"/>
    </source>
</evidence>
<keyword evidence="6" id="KW-0436">Ligase</keyword>
<keyword evidence="5" id="KW-0479">Metal-binding</keyword>
<dbReference type="PANTHER" id="PTHR23407:SF1">
    <property type="entry name" value="5-FORMYLTETRAHYDROFOLATE CYCLO-LIGASE"/>
    <property type="match status" value="1"/>
</dbReference>
<dbReference type="Proteomes" id="UP000643701">
    <property type="component" value="Unassembled WGS sequence"/>
</dbReference>
<gene>
    <name evidence="6" type="ORF">G7034_06705</name>
</gene>
<keyword evidence="2 4" id="KW-0547">Nucleotide-binding</keyword>
<dbReference type="GO" id="GO:0046872">
    <property type="term" value="F:metal ion binding"/>
    <property type="evidence" value="ECO:0007669"/>
    <property type="project" value="UniProtKB-KW"/>
</dbReference>
<dbReference type="EMBL" id="JAANAS010000048">
    <property type="protein sequence ID" value="NGZ89940.1"/>
    <property type="molecule type" value="Genomic_DNA"/>
</dbReference>
<dbReference type="PIRSF" id="PIRSF006806">
    <property type="entry name" value="FTHF_cligase"/>
    <property type="match status" value="1"/>
</dbReference>
<comment type="similarity">
    <text evidence="1 5">Belongs to the 5-formyltetrahydrofolate cyclo-ligase family.</text>
</comment>
<comment type="cofactor">
    <cofactor evidence="5">
        <name>Mg(2+)</name>
        <dbReference type="ChEBI" id="CHEBI:18420"/>
    </cofactor>
</comment>
<feature type="binding site" evidence="4">
    <location>
        <position position="50"/>
    </location>
    <ligand>
        <name>substrate</name>
    </ligand>
</feature>
<dbReference type="InterPro" id="IPR024185">
    <property type="entry name" value="FTHF_cligase-like_sf"/>
</dbReference>
<evidence type="ECO:0000256" key="1">
    <source>
        <dbReference type="ARBA" id="ARBA00010638"/>
    </source>
</evidence>
<feature type="binding site" evidence="4">
    <location>
        <position position="55"/>
    </location>
    <ligand>
        <name>substrate</name>
    </ligand>
</feature>
<name>A0A967AIG7_9FLAO</name>
<evidence type="ECO:0000313" key="7">
    <source>
        <dbReference type="Proteomes" id="UP000643701"/>
    </source>
</evidence>
<dbReference type="InterPro" id="IPR002698">
    <property type="entry name" value="FTHF_cligase"/>
</dbReference>
<reference evidence="6" key="1">
    <citation type="submission" date="2020-03" db="EMBL/GenBank/DDBJ databases">
        <title>Psychroflexus Maritimus sp. nov., isolate from marine sediment.</title>
        <authorList>
            <person name="Zhong Y.-L."/>
        </authorList>
    </citation>
    <scope>NUCLEOTIDE SEQUENCE</scope>
    <source>
        <strain evidence="6">C1</strain>
    </source>
</reference>
<evidence type="ECO:0000256" key="2">
    <source>
        <dbReference type="ARBA" id="ARBA00022741"/>
    </source>
</evidence>
<dbReference type="Pfam" id="PF01812">
    <property type="entry name" value="5-FTHF_cyc-lig"/>
    <property type="match status" value="1"/>
</dbReference>
<evidence type="ECO:0000256" key="5">
    <source>
        <dbReference type="RuleBase" id="RU361279"/>
    </source>
</evidence>
<dbReference type="Gene3D" id="3.40.50.10420">
    <property type="entry name" value="NagB/RpiA/CoA transferase-like"/>
    <property type="match status" value="1"/>
</dbReference>
<keyword evidence="7" id="KW-1185">Reference proteome</keyword>
<dbReference type="GO" id="GO:0005524">
    <property type="term" value="F:ATP binding"/>
    <property type="evidence" value="ECO:0007669"/>
    <property type="project" value="UniProtKB-KW"/>
</dbReference>
<dbReference type="SUPFAM" id="SSF100950">
    <property type="entry name" value="NagB/RpiA/CoA transferase-like"/>
    <property type="match status" value="1"/>
</dbReference>
<evidence type="ECO:0000256" key="4">
    <source>
        <dbReference type="PIRSR" id="PIRSR006806-1"/>
    </source>
</evidence>
<feature type="binding site" evidence="4">
    <location>
        <begin position="3"/>
        <end position="7"/>
    </location>
    <ligand>
        <name>ATP</name>
        <dbReference type="ChEBI" id="CHEBI:30616"/>
    </ligand>
</feature>
<proteinExistence type="inferred from homology"/>
<dbReference type="InterPro" id="IPR037171">
    <property type="entry name" value="NagB/RpiA_transferase-like"/>
</dbReference>
<dbReference type="GO" id="GO:0009396">
    <property type="term" value="P:folic acid-containing compound biosynthetic process"/>
    <property type="evidence" value="ECO:0007669"/>
    <property type="project" value="TreeGrafter"/>
</dbReference>
<dbReference type="EC" id="6.3.3.2" evidence="5"/>
<organism evidence="6 7">
    <name type="scientific">Psychroflexus maritimus</name>
    <dbReference type="NCBI Taxonomy" id="2714865"/>
    <lineage>
        <taxon>Bacteria</taxon>
        <taxon>Pseudomonadati</taxon>
        <taxon>Bacteroidota</taxon>
        <taxon>Flavobacteriia</taxon>
        <taxon>Flavobacteriales</taxon>
        <taxon>Flavobacteriaceae</taxon>
        <taxon>Psychroflexus</taxon>
    </lineage>
</organism>
<dbReference type="AlphaFoldDB" id="A0A967AIG7"/>
<dbReference type="GO" id="GO:0035999">
    <property type="term" value="P:tetrahydrofolate interconversion"/>
    <property type="evidence" value="ECO:0007669"/>
    <property type="project" value="TreeGrafter"/>
</dbReference>
<comment type="caution">
    <text evidence="6">The sequence shown here is derived from an EMBL/GenBank/DDBJ whole genome shotgun (WGS) entry which is preliminary data.</text>
</comment>
<protein>
    <recommendedName>
        <fullName evidence="5">5-formyltetrahydrofolate cyclo-ligase</fullName>
        <ecNumber evidence="5">6.3.3.2</ecNumber>
    </recommendedName>
</protein>
<comment type="catalytic activity">
    <reaction evidence="5">
        <text>(6S)-5-formyl-5,6,7,8-tetrahydrofolate + ATP = (6R)-5,10-methenyltetrahydrofolate + ADP + phosphate</text>
        <dbReference type="Rhea" id="RHEA:10488"/>
        <dbReference type="ChEBI" id="CHEBI:30616"/>
        <dbReference type="ChEBI" id="CHEBI:43474"/>
        <dbReference type="ChEBI" id="CHEBI:57455"/>
        <dbReference type="ChEBI" id="CHEBI:57457"/>
        <dbReference type="ChEBI" id="CHEBI:456216"/>
        <dbReference type="EC" id="6.3.3.2"/>
    </reaction>
</comment>
<dbReference type="NCBIfam" id="TIGR02727">
    <property type="entry name" value="MTHFS_bact"/>
    <property type="match status" value="1"/>
</dbReference>
<accession>A0A967AIG7</accession>
<keyword evidence="3 4" id="KW-0067">ATP-binding</keyword>
<dbReference type="PANTHER" id="PTHR23407">
    <property type="entry name" value="ATPASE INHIBITOR/5-FORMYLTETRAHYDROFOLATE CYCLO-LIGASE"/>
    <property type="match status" value="1"/>
</dbReference>
<evidence type="ECO:0000256" key="3">
    <source>
        <dbReference type="ARBA" id="ARBA00022840"/>
    </source>
</evidence>
<feature type="binding site" evidence="4">
    <location>
        <begin position="132"/>
        <end position="140"/>
    </location>
    <ligand>
        <name>ATP</name>
        <dbReference type="ChEBI" id="CHEBI:30616"/>
    </ligand>
</feature>
<sequence length="191" mass="22151">MKKQELRKIYKQKRSELTPSIIEEKSISIANKSLALPIWQKENFHLFLSIEHQNEVDTNYLLHILQGRDKNVVISKSDFSDTSMKHFLLTDATKLVVNQWGIPEPENGFEVSPKQIDVVFLPLLAFDLKGNRVGYGKGFYDRFLSECKNKVMKIGLSFFEAEEVVEDAHYSDVPLDYCITPQEIYTFNQEN</sequence>
<keyword evidence="5" id="KW-0460">Magnesium</keyword>